<protein>
    <submittedName>
        <fullName evidence="3">Muc1 extracellular alpha glucan glucosidase-like</fullName>
    </submittedName>
</protein>
<dbReference type="EMBL" id="JANBVO010000013">
    <property type="protein sequence ID" value="KAJ9148397.1"/>
    <property type="molecule type" value="Genomic_DNA"/>
</dbReference>
<proteinExistence type="predicted"/>
<feature type="compositionally biased region" description="Low complexity" evidence="1">
    <location>
        <begin position="563"/>
        <end position="582"/>
    </location>
</feature>
<gene>
    <name evidence="3" type="ORF">NKR23_g5207</name>
</gene>
<evidence type="ECO:0000313" key="4">
    <source>
        <dbReference type="Proteomes" id="UP001174694"/>
    </source>
</evidence>
<evidence type="ECO:0000256" key="2">
    <source>
        <dbReference type="SAM" id="SignalP"/>
    </source>
</evidence>
<accession>A0AA38VR88</accession>
<evidence type="ECO:0000313" key="3">
    <source>
        <dbReference type="EMBL" id="KAJ9148397.1"/>
    </source>
</evidence>
<keyword evidence="4" id="KW-1185">Reference proteome</keyword>
<feature type="signal peptide" evidence="2">
    <location>
        <begin position="1"/>
        <end position="22"/>
    </location>
</feature>
<name>A0AA38VR88_9PEZI</name>
<organism evidence="3 4">
    <name type="scientific">Pleurostoma richardsiae</name>
    <dbReference type="NCBI Taxonomy" id="41990"/>
    <lineage>
        <taxon>Eukaryota</taxon>
        <taxon>Fungi</taxon>
        <taxon>Dikarya</taxon>
        <taxon>Ascomycota</taxon>
        <taxon>Pezizomycotina</taxon>
        <taxon>Sordariomycetes</taxon>
        <taxon>Sordariomycetidae</taxon>
        <taxon>Calosphaeriales</taxon>
        <taxon>Pleurostomataceae</taxon>
        <taxon>Pleurostoma</taxon>
    </lineage>
</organism>
<dbReference type="Proteomes" id="UP001174694">
    <property type="component" value="Unassembled WGS sequence"/>
</dbReference>
<feature type="chain" id="PRO_5041267170" evidence="2">
    <location>
        <begin position="23"/>
        <end position="705"/>
    </location>
</feature>
<sequence length="705" mass="72749">MTPSSLLKSLLFVLPSVTICTAAGLSSSSLENHVDTLTLSKAFNPVEAAYWTGYPHHRRTNFAISPDGKTAYLAYLDSDGEDVLVQPVDPTTFSAVGTSVTVTGAKEAGGLVAHDDGFALLTNEALPTGTTDAPADSTPVAVLYRYDTSGEQVWKTFLGGPGVEEDFGLVASPDLNGDLVYSEEAGYYAAYIVVTAYTGSAAGHYGDAVRYVDASTGALKTISGASSNWGCSHNTGIAIEAADAVPFATVCAEDQGAIWLNTKGQGMTTVGVKVSNEHTINGGSGEVFGGMSGSYSALARFADSSKYVLAWVSRGATTLSENTWMGSGYTKAENRTAERHVAIAVFSDKYTLVGSEASSEVGDTDGDSQINWVTTGPEDASNAHVAVFDSDYALVTWEEITNPICDFDAMGCRGQFSGTKFQLVGSDGSKVGSPIESTDTYVAGDMVTMPDGRICWPYISMDWDLSKPAASLDVATSTKASFACISLNGSSSANTTSSSSAASVVSPSASSSLLQAEVTSSLVTEAETTTTSAPTSTALASTEASLVVGSTTVASVFTTGELAPSTSASSSPDAASTTTQAPYDNSSASTTEWIPSTTSTGWKAHHRNSTLTHPPKPITTWTRGSHVPGTASFSWRNDTEACTISTKIVTVSAIPSALSTPAKFLHAAAATSQPAAVVTAGADTAHVGLAVQLACAVLVFGRFAM</sequence>
<feature type="compositionally biased region" description="Polar residues" evidence="1">
    <location>
        <begin position="583"/>
        <end position="601"/>
    </location>
</feature>
<dbReference type="AlphaFoldDB" id="A0AA38VR88"/>
<feature type="region of interest" description="Disordered" evidence="1">
    <location>
        <begin position="562"/>
        <end position="619"/>
    </location>
</feature>
<comment type="caution">
    <text evidence="3">The sequence shown here is derived from an EMBL/GenBank/DDBJ whole genome shotgun (WGS) entry which is preliminary data.</text>
</comment>
<evidence type="ECO:0000256" key="1">
    <source>
        <dbReference type="SAM" id="MobiDB-lite"/>
    </source>
</evidence>
<reference evidence="3" key="1">
    <citation type="submission" date="2022-07" db="EMBL/GenBank/DDBJ databases">
        <title>Fungi with potential for degradation of polypropylene.</title>
        <authorList>
            <person name="Gostincar C."/>
        </authorList>
    </citation>
    <scope>NUCLEOTIDE SEQUENCE</scope>
    <source>
        <strain evidence="3">EXF-13308</strain>
    </source>
</reference>
<keyword evidence="2" id="KW-0732">Signal</keyword>